<dbReference type="Proteomes" id="UP000030752">
    <property type="component" value="Unassembled WGS sequence"/>
</dbReference>
<evidence type="ECO:0000256" key="1">
    <source>
        <dbReference type="SAM" id="MobiDB-lite"/>
    </source>
</evidence>
<name>W2SEW4_CYPE1</name>
<dbReference type="HOGENOM" id="CLU_1547517_0_0_1"/>
<dbReference type="OrthoDB" id="3921745at2759"/>
<dbReference type="VEuPathDB" id="FungiDB:HMPREF1541_00758"/>
<dbReference type="AlphaFoldDB" id="W2SEW4"/>
<evidence type="ECO:0000313" key="3">
    <source>
        <dbReference type="Proteomes" id="UP000030752"/>
    </source>
</evidence>
<reference evidence="2 3" key="1">
    <citation type="submission" date="2013-03" db="EMBL/GenBank/DDBJ databases">
        <title>The Genome Sequence of Phialophora europaea CBS 101466.</title>
        <authorList>
            <consortium name="The Broad Institute Genomics Platform"/>
            <person name="Cuomo C."/>
            <person name="de Hoog S."/>
            <person name="Gorbushina A."/>
            <person name="Walker B."/>
            <person name="Young S.K."/>
            <person name="Zeng Q."/>
            <person name="Gargeya S."/>
            <person name="Fitzgerald M."/>
            <person name="Haas B."/>
            <person name="Abouelleil A."/>
            <person name="Allen A.W."/>
            <person name="Alvarado L."/>
            <person name="Arachchi H.M."/>
            <person name="Berlin A.M."/>
            <person name="Chapman S.B."/>
            <person name="Gainer-Dewar J."/>
            <person name="Goldberg J."/>
            <person name="Griggs A."/>
            <person name="Gujja S."/>
            <person name="Hansen M."/>
            <person name="Howarth C."/>
            <person name="Imamovic A."/>
            <person name="Ireland A."/>
            <person name="Larimer J."/>
            <person name="McCowan C."/>
            <person name="Murphy C."/>
            <person name="Pearson M."/>
            <person name="Poon T.W."/>
            <person name="Priest M."/>
            <person name="Roberts A."/>
            <person name="Saif S."/>
            <person name="Shea T."/>
            <person name="Sisk P."/>
            <person name="Sykes S."/>
            <person name="Wortman J."/>
            <person name="Nusbaum C."/>
            <person name="Birren B."/>
        </authorList>
    </citation>
    <scope>NUCLEOTIDE SEQUENCE [LARGE SCALE GENOMIC DNA]</scope>
    <source>
        <strain evidence="2 3">CBS 101466</strain>
    </source>
</reference>
<feature type="region of interest" description="Disordered" evidence="1">
    <location>
        <begin position="146"/>
        <end position="173"/>
    </location>
</feature>
<dbReference type="eggNOG" id="ENOG502T2BP">
    <property type="taxonomic scope" value="Eukaryota"/>
</dbReference>
<keyword evidence="3" id="KW-1185">Reference proteome</keyword>
<sequence>MAVSAVLNYVALPFRTRKTSKASVNKTKKGLRQTPAYTPEEMLFTWYHRTDLKLDWDVVEYLYNKCFNRWPRQKGGLQCKFYRYIADWGVARVRVQKRTSQIRKTVSDTDHDLWTAEFGVTKCTDHIFGWMLPEHRLRQVRSGKDARLAPPWRSHNAKMRGVKQAQGKKESRL</sequence>
<dbReference type="EMBL" id="KB822711">
    <property type="protein sequence ID" value="ETN46573.1"/>
    <property type="molecule type" value="Genomic_DNA"/>
</dbReference>
<dbReference type="RefSeq" id="XP_008711285.1">
    <property type="nucleotide sequence ID" value="XM_008713063.1"/>
</dbReference>
<dbReference type="InParanoid" id="W2SEW4"/>
<gene>
    <name evidence="2" type="ORF">HMPREF1541_00758</name>
</gene>
<proteinExistence type="predicted"/>
<accession>W2SEW4</accession>
<evidence type="ECO:0000313" key="2">
    <source>
        <dbReference type="EMBL" id="ETN46573.1"/>
    </source>
</evidence>
<dbReference type="GeneID" id="19968097"/>
<protein>
    <submittedName>
        <fullName evidence="2">Uncharacterized protein</fullName>
    </submittedName>
</protein>
<organism evidence="2 3">
    <name type="scientific">Cyphellophora europaea (strain CBS 101466)</name>
    <name type="common">Phialophora europaea</name>
    <dbReference type="NCBI Taxonomy" id="1220924"/>
    <lineage>
        <taxon>Eukaryota</taxon>
        <taxon>Fungi</taxon>
        <taxon>Dikarya</taxon>
        <taxon>Ascomycota</taxon>
        <taxon>Pezizomycotina</taxon>
        <taxon>Eurotiomycetes</taxon>
        <taxon>Chaetothyriomycetidae</taxon>
        <taxon>Chaetothyriales</taxon>
        <taxon>Cyphellophoraceae</taxon>
        <taxon>Cyphellophora</taxon>
    </lineage>
</organism>